<dbReference type="InterPro" id="IPR014846">
    <property type="entry name" value="DUF1786_pyruvate_format-lyase"/>
</dbReference>
<evidence type="ECO:0000313" key="1">
    <source>
        <dbReference type="EMBL" id="SDB18190.1"/>
    </source>
</evidence>
<organism evidence="1 2">
    <name type="scientific">Desulfonatronum thiosulfatophilum</name>
    <dbReference type="NCBI Taxonomy" id="617002"/>
    <lineage>
        <taxon>Bacteria</taxon>
        <taxon>Pseudomonadati</taxon>
        <taxon>Thermodesulfobacteriota</taxon>
        <taxon>Desulfovibrionia</taxon>
        <taxon>Desulfovibrionales</taxon>
        <taxon>Desulfonatronaceae</taxon>
        <taxon>Desulfonatronum</taxon>
    </lineage>
</organism>
<dbReference type="STRING" id="617002.SAMN05660653_00880"/>
<dbReference type="AlphaFoldDB" id="A0A1G6BC74"/>
<name>A0A1G6BC74_9BACT</name>
<reference evidence="1 2" key="1">
    <citation type="submission" date="2016-10" db="EMBL/GenBank/DDBJ databases">
        <authorList>
            <person name="de Groot N.N."/>
        </authorList>
    </citation>
    <scope>NUCLEOTIDE SEQUENCE [LARGE SCALE GENOMIC DNA]</scope>
    <source>
        <strain evidence="1 2">ASO4-2</strain>
    </source>
</reference>
<dbReference type="Pfam" id="PF08735">
    <property type="entry name" value="DUF1786"/>
    <property type="match status" value="1"/>
</dbReference>
<gene>
    <name evidence="1" type="ORF">SAMN05660653_00880</name>
</gene>
<accession>A0A1G6BC74</accession>
<proteinExistence type="predicted"/>
<dbReference type="EMBL" id="FMXO01000004">
    <property type="protein sequence ID" value="SDB18190.1"/>
    <property type="molecule type" value="Genomic_DNA"/>
</dbReference>
<protein>
    <submittedName>
        <fullName evidence="1">Uncharacterized protein, DUF1786 family</fullName>
    </submittedName>
</protein>
<sequence>MMAGEKSVKSGGTDCEPRSVLCLDIGSGTQDVLLHLPGEQPENCPKFVLPSPARMVSRRLAALTEARRAVWLYGDNMGGGFYRDVKRHLEQGLPLAAHPEAAMSLGDNPERVRALGVTLTTQCPAGFTPLHVCDFDPGFWRTFLAAAGLDYPDLILAAAQDHGYHPDSSNRIGRFRLWRDFLLQARGRPEALVFAEPPEELTRLRTLKSRIGSGLVADTGAAAVLGALHESEVRERNSREGICVVNVGNSHVLGFLLFQDQVLGVYEQHSNRSREDVLSDLDLFRRGELTHEQVMDEYGHGCLTLDLPPAAGNFTSTYVLGPRRALLQNIGATFLAPGGDMMLAGCFGLLQGWRFAAGRT</sequence>
<keyword evidence="2" id="KW-1185">Reference proteome</keyword>
<evidence type="ECO:0000313" key="2">
    <source>
        <dbReference type="Proteomes" id="UP000198771"/>
    </source>
</evidence>
<dbReference type="Proteomes" id="UP000198771">
    <property type="component" value="Unassembled WGS sequence"/>
</dbReference>